<gene>
    <name evidence="1" type="ORF">AWN90_07820</name>
</gene>
<name>A0A164IQV0_9NOCA</name>
<dbReference type="EMBL" id="LWGR01000019">
    <property type="protein sequence ID" value="KZM69671.1"/>
    <property type="molecule type" value="Genomic_DNA"/>
</dbReference>
<dbReference type="AlphaFoldDB" id="A0A164IQV0"/>
<dbReference type="Proteomes" id="UP000076512">
    <property type="component" value="Unassembled WGS sequence"/>
</dbReference>
<keyword evidence="2" id="KW-1185">Reference proteome</keyword>
<proteinExistence type="predicted"/>
<evidence type="ECO:0000313" key="2">
    <source>
        <dbReference type="Proteomes" id="UP000076512"/>
    </source>
</evidence>
<comment type="caution">
    <text evidence="1">The sequence shown here is derived from an EMBL/GenBank/DDBJ whole genome shotgun (WGS) entry which is preliminary data.</text>
</comment>
<sequence length="100" mass="11490">MLKVFLGQRRWQSHKAFRVEWDKAAVMVDASLVGGAPGERTLRRWKSGGVRVPHADRCRVLEAMFPGYSADQLLAPLPRRRLRPRHWESRGQIALFEVAV</sequence>
<accession>A0A164IQV0</accession>
<organism evidence="1 2">
    <name type="scientific">Nocardia terpenica</name>
    <dbReference type="NCBI Taxonomy" id="455432"/>
    <lineage>
        <taxon>Bacteria</taxon>
        <taxon>Bacillati</taxon>
        <taxon>Actinomycetota</taxon>
        <taxon>Actinomycetes</taxon>
        <taxon>Mycobacteriales</taxon>
        <taxon>Nocardiaceae</taxon>
        <taxon>Nocardia</taxon>
    </lineage>
</organism>
<evidence type="ECO:0000313" key="1">
    <source>
        <dbReference type="EMBL" id="KZM69671.1"/>
    </source>
</evidence>
<reference evidence="1 2" key="1">
    <citation type="submission" date="2016-04" db="EMBL/GenBank/DDBJ databases">
        <authorList>
            <person name="Evans L.H."/>
            <person name="Alamgir A."/>
            <person name="Owens N."/>
            <person name="Weber N.D."/>
            <person name="Virtaneva K."/>
            <person name="Barbian K."/>
            <person name="Babar A."/>
            <person name="Rosenke K."/>
        </authorList>
    </citation>
    <scope>NUCLEOTIDE SEQUENCE [LARGE SCALE GENOMIC DNA]</scope>
    <source>
        <strain evidence="1 2">IFM 0406</strain>
    </source>
</reference>
<protein>
    <submittedName>
        <fullName evidence="1">Uncharacterized protein</fullName>
    </submittedName>
</protein>
<dbReference type="STRING" id="455432.AWN90_07820"/>